<evidence type="ECO:0000313" key="3">
    <source>
        <dbReference type="Proteomes" id="UP000244527"/>
    </source>
</evidence>
<evidence type="ECO:0000259" key="1">
    <source>
        <dbReference type="Pfam" id="PF13391"/>
    </source>
</evidence>
<keyword evidence="3" id="KW-1185">Reference proteome</keyword>
<dbReference type="AlphaFoldDB" id="A0A2S1LIW8"/>
<gene>
    <name evidence="2" type="ORF">FFWV33_14150</name>
</gene>
<keyword evidence="2" id="KW-0378">Hydrolase</keyword>
<dbReference type="InterPro" id="IPR003615">
    <property type="entry name" value="HNH_nuc"/>
</dbReference>
<proteinExistence type="predicted"/>
<dbReference type="Proteomes" id="UP000244527">
    <property type="component" value="Chromosome"/>
</dbReference>
<feature type="domain" description="HNH nuclease" evidence="1">
    <location>
        <begin position="198"/>
        <end position="251"/>
    </location>
</feature>
<protein>
    <submittedName>
        <fullName evidence="2">HNH endonuclease</fullName>
    </submittedName>
</protein>
<dbReference type="OrthoDB" id="67788at2"/>
<keyword evidence="2" id="KW-0255">Endonuclease</keyword>
<organism evidence="2 3">
    <name type="scientific">Flavobacterium faecale</name>
    <dbReference type="NCBI Taxonomy" id="1355330"/>
    <lineage>
        <taxon>Bacteria</taxon>
        <taxon>Pseudomonadati</taxon>
        <taxon>Bacteroidota</taxon>
        <taxon>Flavobacteriia</taxon>
        <taxon>Flavobacteriales</taxon>
        <taxon>Flavobacteriaceae</taxon>
        <taxon>Flavobacterium</taxon>
    </lineage>
</organism>
<keyword evidence="2" id="KW-0540">Nuclease</keyword>
<sequence length="306" mass="35612">MKRDMKNGGAPHKPILILSLIEMFEKQMFFNNQIYILPELVSSFKTHWNELVKTNHHPIFALPFYHLNSEPFWKLIPNLGCEKWIESKSSMRSFNNLTTAINFTLIDIELKELLEIKENSDVLKYAVLDKYFPETKILFGSIIDNSQKIDVLNEPTEIYKQKIIELKNKLDENAFQEEVFVRSGIFKREIPKIYNNTCAISGLRVDAILNVSMIDACHIVPFSEGYNDTLINGFALCPNLHRAFDRGLISISNDYKVILNNNFVENKNSTLNLNQFKGELLILPKNNEFHPSLDNFKHHRKRFGFI</sequence>
<dbReference type="Pfam" id="PF13391">
    <property type="entry name" value="HNH_2"/>
    <property type="match status" value="1"/>
</dbReference>
<dbReference type="EMBL" id="CP020918">
    <property type="protein sequence ID" value="AWG23667.1"/>
    <property type="molecule type" value="Genomic_DNA"/>
</dbReference>
<dbReference type="KEGG" id="ffa:FFWV33_14150"/>
<reference evidence="2 3" key="1">
    <citation type="submission" date="2017-04" db="EMBL/GenBank/DDBJ databases">
        <title>Compelte genome sequence of WV33.</title>
        <authorList>
            <person name="Lee P.C."/>
        </authorList>
    </citation>
    <scope>NUCLEOTIDE SEQUENCE [LARGE SCALE GENOMIC DNA]</scope>
    <source>
        <strain evidence="2 3">WV33</strain>
    </source>
</reference>
<dbReference type="GO" id="GO:0004519">
    <property type="term" value="F:endonuclease activity"/>
    <property type="evidence" value="ECO:0007669"/>
    <property type="project" value="UniProtKB-KW"/>
</dbReference>
<dbReference type="InterPro" id="IPR011396">
    <property type="entry name" value="PT_DNA_restrict"/>
</dbReference>
<name>A0A2S1LIW8_9FLAO</name>
<accession>A0A2S1LIW8</accession>
<evidence type="ECO:0000313" key="2">
    <source>
        <dbReference type="EMBL" id="AWG23667.1"/>
    </source>
</evidence>
<dbReference type="PIRSF" id="PIRSF030850">
    <property type="entry name" value="UCP030850"/>
    <property type="match status" value="1"/>
</dbReference>